<dbReference type="EMBL" id="DS547143">
    <property type="protein sequence ID" value="EDR01063.1"/>
    <property type="molecule type" value="Genomic_DNA"/>
</dbReference>
<reference evidence="1 2" key="1">
    <citation type="journal article" date="2008" name="Nature">
        <title>The genome of Laccaria bicolor provides insights into mycorrhizal symbiosis.</title>
        <authorList>
            <person name="Martin F."/>
            <person name="Aerts A."/>
            <person name="Ahren D."/>
            <person name="Brun A."/>
            <person name="Danchin E.G.J."/>
            <person name="Duchaussoy F."/>
            <person name="Gibon J."/>
            <person name="Kohler A."/>
            <person name="Lindquist E."/>
            <person name="Pereda V."/>
            <person name="Salamov A."/>
            <person name="Shapiro H.J."/>
            <person name="Wuyts J."/>
            <person name="Blaudez D."/>
            <person name="Buee M."/>
            <person name="Brokstein P."/>
            <person name="Canbaeck B."/>
            <person name="Cohen D."/>
            <person name="Courty P.E."/>
            <person name="Coutinho P.M."/>
            <person name="Delaruelle C."/>
            <person name="Detter J.C."/>
            <person name="Deveau A."/>
            <person name="DiFazio S."/>
            <person name="Duplessis S."/>
            <person name="Fraissinet-Tachet L."/>
            <person name="Lucic E."/>
            <person name="Frey-Klett P."/>
            <person name="Fourrey C."/>
            <person name="Feussner I."/>
            <person name="Gay G."/>
            <person name="Grimwood J."/>
            <person name="Hoegger P.J."/>
            <person name="Jain P."/>
            <person name="Kilaru S."/>
            <person name="Labbe J."/>
            <person name="Lin Y.C."/>
            <person name="Legue V."/>
            <person name="Le Tacon F."/>
            <person name="Marmeisse R."/>
            <person name="Melayah D."/>
            <person name="Montanini B."/>
            <person name="Muratet M."/>
            <person name="Nehls U."/>
            <person name="Niculita-Hirzel H."/>
            <person name="Oudot-Le Secq M.P."/>
            <person name="Peter M."/>
            <person name="Quesneville H."/>
            <person name="Rajashekar B."/>
            <person name="Reich M."/>
            <person name="Rouhier N."/>
            <person name="Schmutz J."/>
            <person name="Yin T."/>
            <person name="Chalot M."/>
            <person name="Henrissat B."/>
            <person name="Kuees U."/>
            <person name="Lucas S."/>
            <person name="Van de Peer Y."/>
            <person name="Podila G.K."/>
            <person name="Polle A."/>
            <person name="Pukkila P.J."/>
            <person name="Richardson P.M."/>
            <person name="Rouze P."/>
            <person name="Sanders I.R."/>
            <person name="Stajich J.E."/>
            <person name="Tunlid A."/>
            <person name="Tuskan G."/>
            <person name="Grigoriev I.V."/>
        </authorList>
    </citation>
    <scope>NUCLEOTIDE SEQUENCE [LARGE SCALE GENOMIC DNA]</scope>
    <source>
        <strain evidence="2">S238N-H82 / ATCC MYA-4686</strain>
    </source>
</reference>
<protein>
    <submittedName>
        <fullName evidence="1">Predicted protein</fullName>
    </submittedName>
</protein>
<dbReference type="Gene3D" id="3.40.50.300">
    <property type="entry name" value="P-loop containing nucleotide triphosphate hydrolases"/>
    <property type="match status" value="1"/>
</dbReference>
<name>B0DWK6_LACBS</name>
<dbReference type="KEGG" id="lbc:LACBIDRAFT_312662"/>
<dbReference type="InParanoid" id="B0DWK6"/>
<sequence length="79" mass="8670">MQVLSILECFNQGRTSDEGNLQPTTDELFKLVERFRVLVIGKSGVGKSSIINKCFGVKDATVAHSEAGVSVRAVKWVHH</sequence>
<keyword evidence="2" id="KW-1185">Reference proteome</keyword>
<dbReference type="RefSeq" id="XP_001888282.1">
    <property type="nucleotide sequence ID" value="XM_001888247.1"/>
</dbReference>
<dbReference type="Proteomes" id="UP000001194">
    <property type="component" value="Unassembled WGS sequence"/>
</dbReference>
<dbReference type="InterPro" id="IPR027417">
    <property type="entry name" value="P-loop_NTPase"/>
</dbReference>
<organism evidence="2">
    <name type="scientific">Laccaria bicolor (strain S238N-H82 / ATCC MYA-4686)</name>
    <name type="common">Bicoloured deceiver</name>
    <name type="synonym">Laccaria laccata var. bicolor</name>
    <dbReference type="NCBI Taxonomy" id="486041"/>
    <lineage>
        <taxon>Eukaryota</taxon>
        <taxon>Fungi</taxon>
        <taxon>Dikarya</taxon>
        <taxon>Basidiomycota</taxon>
        <taxon>Agaricomycotina</taxon>
        <taxon>Agaricomycetes</taxon>
        <taxon>Agaricomycetidae</taxon>
        <taxon>Agaricales</taxon>
        <taxon>Agaricineae</taxon>
        <taxon>Hydnangiaceae</taxon>
        <taxon>Laccaria</taxon>
    </lineage>
</organism>
<dbReference type="HOGENOM" id="CLU_2606452_0_0_1"/>
<proteinExistence type="predicted"/>
<dbReference type="SUPFAM" id="SSF52540">
    <property type="entry name" value="P-loop containing nucleoside triphosphate hydrolases"/>
    <property type="match status" value="1"/>
</dbReference>
<dbReference type="AlphaFoldDB" id="B0DWK6"/>
<evidence type="ECO:0000313" key="2">
    <source>
        <dbReference type="Proteomes" id="UP000001194"/>
    </source>
</evidence>
<accession>B0DWK6</accession>
<gene>
    <name evidence="1" type="ORF">LACBIDRAFT_312662</name>
</gene>
<dbReference type="GeneID" id="6083921"/>
<dbReference type="OrthoDB" id="391988at2759"/>
<evidence type="ECO:0000313" key="1">
    <source>
        <dbReference type="EMBL" id="EDR01063.1"/>
    </source>
</evidence>